<dbReference type="PANTHER" id="PTHR33144:SF16">
    <property type="entry name" value="OS02G0129000 PROTEIN"/>
    <property type="match status" value="1"/>
</dbReference>
<evidence type="ECO:0000256" key="1">
    <source>
        <dbReference type="SAM" id="MobiDB-lite"/>
    </source>
</evidence>
<comment type="caution">
    <text evidence="2">The sequence shown here is derived from an EMBL/GenBank/DDBJ whole genome shotgun (WGS) entry which is preliminary data.</text>
</comment>
<evidence type="ECO:0000313" key="3">
    <source>
        <dbReference type="Proteomes" id="UP001497480"/>
    </source>
</evidence>
<accession>A0AAV1WZG4</accession>
<proteinExistence type="predicted"/>
<keyword evidence="3" id="KW-1185">Reference proteome</keyword>
<dbReference type="Proteomes" id="UP001497480">
    <property type="component" value="Unassembled WGS sequence"/>
</dbReference>
<name>A0AAV1WZG4_LUPLU</name>
<organism evidence="2 3">
    <name type="scientific">Lupinus luteus</name>
    <name type="common">European yellow lupine</name>
    <dbReference type="NCBI Taxonomy" id="3873"/>
    <lineage>
        <taxon>Eukaryota</taxon>
        <taxon>Viridiplantae</taxon>
        <taxon>Streptophyta</taxon>
        <taxon>Embryophyta</taxon>
        <taxon>Tracheophyta</taxon>
        <taxon>Spermatophyta</taxon>
        <taxon>Magnoliopsida</taxon>
        <taxon>eudicotyledons</taxon>
        <taxon>Gunneridae</taxon>
        <taxon>Pentapetalae</taxon>
        <taxon>rosids</taxon>
        <taxon>fabids</taxon>
        <taxon>Fabales</taxon>
        <taxon>Fabaceae</taxon>
        <taxon>Papilionoideae</taxon>
        <taxon>50 kb inversion clade</taxon>
        <taxon>genistoids sensu lato</taxon>
        <taxon>core genistoids</taxon>
        <taxon>Genisteae</taxon>
        <taxon>Lupinus</taxon>
    </lineage>
</organism>
<reference evidence="2 3" key="1">
    <citation type="submission" date="2024-03" db="EMBL/GenBank/DDBJ databases">
        <authorList>
            <person name="Martinez-Hernandez J."/>
        </authorList>
    </citation>
    <scope>NUCLEOTIDE SEQUENCE [LARGE SCALE GENOMIC DNA]</scope>
</reference>
<feature type="compositionally biased region" description="Basic and acidic residues" evidence="1">
    <location>
        <begin position="86"/>
        <end position="106"/>
    </location>
</feature>
<dbReference type="AlphaFoldDB" id="A0AAV1WZG4"/>
<gene>
    <name evidence="2" type="ORF">LLUT_LOCUS15855</name>
</gene>
<dbReference type="PANTHER" id="PTHR33144">
    <property type="entry name" value="OS10G0409366 PROTEIN-RELATED"/>
    <property type="match status" value="1"/>
</dbReference>
<dbReference type="EMBL" id="CAXHTB010000011">
    <property type="protein sequence ID" value="CAL0314795.1"/>
    <property type="molecule type" value="Genomic_DNA"/>
</dbReference>
<evidence type="ECO:0000313" key="2">
    <source>
        <dbReference type="EMBL" id="CAL0314795.1"/>
    </source>
</evidence>
<feature type="region of interest" description="Disordered" evidence="1">
    <location>
        <begin position="74"/>
        <end position="106"/>
    </location>
</feature>
<protein>
    <submittedName>
        <fullName evidence="2">Uncharacterized protein</fullName>
    </submittedName>
</protein>
<sequence length="106" mass="12782">MSSKNTSFQISEKKVVFAILNDAWRRHKCTIKEKHFTKYKTTYDRLKNHPRDIPESHFKELIRYWNLGDIQRATKENKETPNQAEMFREIRQSKKGKPLDQETTKL</sequence>